<dbReference type="EMBL" id="CP002102">
    <property type="protein sequence ID" value="ADL01638.1"/>
    <property type="molecule type" value="Genomic_DNA"/>
</dbReference>
<dbReference type="eggNOG" id="ENOG5032WB4">
    <property type="taxonomic scope" value="Bacteria"/>
</dbReference>
<proteinExistence type="predicted"/>
<keyword evidence="3" id="KW-1185">Reference proteome</keyword>
<reference evidence="3" key="1">
    <citation type="journal article" date="2011" name="J. Bacteriol.">
        <title>Genome sequences of eight morphologically diverse alphaproteobacteria.</title>
        <authorList>
            <consortium name="US DOE Joint Genome Institute"/>
            <person name="Brown P.J."/>
            <person name="Kysela D.T."/>
            <person name="Buechlein A."/>
            <person name="Hemmerich C."/>
            <person name="Brun Y.V."/>
        </authorList>
    </citation>
    <scope>NUCLEOTIDE SEQUENCE [LARGE SCALE GENOMIC DNA]</scope>
    <source>
        <strain evidence="3">ATCC 15264 / DSM 4735 / LMG 14903 / NBRC 16000 / CB 81</strain>
    </source>
</reference>
<dbReference type="RefSeq" id="WP_013269739.1">
    <property type="nucleotide sequence ID" value="NC_014375.1"/>
</dbReference>
<organism evidence="2 3">
    <name type="scientific">Brevundimonas subvibrioides (strain ATCC 15264 / DSM 4735 / LMG 14903 / NBRC 16000 / CB 81)</name>
    <name type="common">Caulobacter subvibrioides</name>
    <dbReference type="NCBI Taxonomy" id="633149"/>
    <lineage>
        <taxon>Bacteria</taxon>
        <taxon>Pseudomonadati</taxon>
        <taxon>Pseudomonadota</taxon>
        <taxon>Alphaproteobacteria</taxon>
        <taxon>Caulobacterales</taxon>
        <taxon>Caulobacteraceae</taxon>
        <taxon>Brevundimonas</taxon>
    </lineage>
</organism>
<dbReference type="KEGG" id="bsb:Bresu_2328"/>
<dbReference type="InParanoid" id="D9QK53"/>
<evidence type="ECO:0000256" key="1">
    <source>
        <dbReference type="SAM" id="SignalP"/>
    </source>
</evidence>
<evidence type="ECO:0000313" key="3">
    <source>
        <dbReference type="Proteomes" id="UP000002696"/>
    </source>
</evidence>
<protein>
    <submittedName>
        <fullName evidence="2">Uncharacterized protein</fullName>
    </submittedName>
</protein>
<dbReference type="Proteomes" id="UP000002696">
    <property type="component" value="Chromosome"/>
</dbReference>
<name>D9QK53_BRESC</name>
<evidence type="ECO:0000313" key="2">
    <source>
        <dbReference type="EMBL" id="ADL01638.1"/>
    </source>
</evidence>
<accession>D9QK53</accession>
<feature type="chain" id="PRO_5003126913" evidence="1">
    <location>
        <begin position="29"/>
        <end position="197"/>
    </location>
</feature>
<keyword evidence="1" id="KW-0732">Signal</keyword>
<dbReference type="BioCyc" id="BSUB633149:G1GM8-2326-MONOMER"/>
<sequence length="197" mass="20083">MRPATGTPLALSLVLTVLAACGSPSGNAAPDAAEAATAAVPAVAPAASPSRIRIQGLGLDITDAAGTTSTLKFEQVSQADAIAAVNAATGTTPEVTTNNDCPSGPTGFADYPNGLQLVFVDGSFQGWTLDQAGIYTENEFGVGVDRATMDSLPDFQIDTSSTLGVEFYFQGVNGFMSSDAPDGVVESLYAGLTCFFR</sequence>
<dbReference type="OrthoDB" id="878483at2"/>
<dbReference type="AlphaFoldDB" id="D9QK53"/>
<dbReference type="PROSITE" id="PS51257">
    <property type="entry name" value="PROKAR_LIPOPROTEIN"/>
    <property type="match status" value="1"/>
</dbReference>
<dbReference type="HOGENOM" id="CLU_1381804_0_0_5"/>
<dbReference type="STRING" id="633149.Bresu_2328"/>
<feature type="signal peptide" evidence="1">
    <location>
        <begin position="1"/>
        <end position="28"/>
    </location>
</feature>
<gene>
    <name evidence="2" type="ordered locus">Bresu_2328</name>
</gene>